<dbReference type="GO" id="GO:0016746">
    <property type="term" value="F:acyltransferase activity"/>
    <property type="evidence" value="ECO:0007669"/>
    <property type="project" value="UniProtKB-KW"/>
</dbReference>
<proteinExistence type="predicted"/>
<evidence type="ECO:0000313" key="5">
    <source>
        <dbReference type="Proteomes" id="UP001597479"/>
    </source>
</evidence>
<evidence type="ECO:0000313" key="4">
    <source>
        <dbReference type="EMBL" id="MFD2792977.1"/>
    </source>
</evidence>
<organism evidence="4 5">
    <name type="scientific">Promicromonospora vindobonensis</name>
    <dbReference type="NCBI Taxonomy" id="195748"/>
    <lineage>
        <taxon>Bacteria</taxon>
        <taxon>Bacillati</taxon>
        <taxon>Actinomycetota</taxon>
        <taxon>Actinomycetes</taxon>
        <taxon>Micrococcales</taxon>
        <taxon>Promicromonosporaceae</taxon>
        <taxon>Promicromonospora</taxon>
    </lineage>
</organism>
<dbReference type="PANTHER" id="PTHR23028">
    <property type="entry name" value="ACETYLTRANSFERASE"/>
    <property type="match status" value="1"/>
</dbReference>
<keyword evidence="5" id="KW-1185">Reference proteome</keyword>
<dbReference type="Pfam" id="PF19040">
    <property type="entry name" value="SGNH"/>
    <property type="match status" value="1"/>
</dbReference>
<accession>A0ABW5VMY2</accession>
<comment type="caution">
    <text evidence="4">The sequence shown here is derived from an EMBL/GenBank/DDBJ whole genome shotgun (WGS) entry which is preliminary data.</text>
</comment>
<dbReference type="Pfam" id="PF01757">
    <property type="entry name" value="Acyl_transf_3"/>
    <property type="match status" value="1"/>
</dbReference>
<keyword evidence="1" id="KW-1133">Transmembrane helix</keyword>
<feature type="transmembrane region" description="Helical" evidence="1">
    <location>
        <begin position="330"/>
        <end position="347"/>
    </location>
</feature>
<evidence type="ECO:0000256" key="1">
    <source>
        <dbReference type="SAM" id="Phobius"/>
    </source>
</evidence>
<evidence type="ECO:0000259" key="3">
    <source>
        <dbReference type="Pfam" id="PF19040"/>
    </source>
</evidence>
<keyword evidence="1" id="KW-0472">Membrane</keyword>
<feature type="domain" description="Acyltransferase 3" evidence="2">
    <location>
        <begin position="12"/>
        <end position="347"/>
    </location>
</feature>
<dbReference type="EMBL" id="JBHUOG010000001">
    <property type="protein sequence ID" value="MFD2792977.1"/>
    <property type="molecule type" value="Genomic_DNA"/>
</dbReference>
<feature type="transmembrane region" description="Helical" evidence="1">
    <location>
        <begin position="149"/>
        <end position="165"/>
    </location>
</feature>
<dbReference type="InterPro" id="IPR050879">
    <property type="entry name" value="Acyltransferase_3"/>
</dbReference>
<feature type="transmembrane region" description="Helical" evidence="1">
    <location>
        <begin position="12"/>
        <end position="30"/>
    </location>
</feature>
<dbReference type="EC" id="2.3.1.-" evidence="4"/>
<name>A0ABW5VMY2_9MICO</name>
<feature type="transmembrane region" description="Helical" evidence="1">
    <location>
        <begin position="243"/>
        <end position="260"/>
    </location>
</feature>
<feature type="transmembrane region" description="Helical" evidence="1">
    <location>
        <begin position="78"/>
        <end position="97"/>
    </location>
</feature>
<feature type="transmembrane region" description="Helical" evidence="1">
    <location>
        <begin position="266"/>
        <end position="285"/>
    </location>
</feature>
<gene>
    <name evidence="4" type="ORF">ACFS27_05385</name>
</gene>
<feature type="transmembrane region" description="Helical" evidence="1">
    <location>
        <begin position="36"/>
        <end position="57"/>
    </location>
</feature>
<dbReference type="RefSeq" id="WP_377180814.1">
    <property type="nucleotide sequence ID" value="NZ_JBHUOG010000001.1"/>
</dbReference>
<dbReference type="PANTHER" id="PTHR23028:SF53">
    <property type="entry name" value="ACYL_TRANSF_3 DOMAIN-CONTAINING PROTEIN"/>
    <property type="match status" value="1"/>
</dbReference>
<feature type="transmembrane region" description="Helical" evidence="1">
    <location>
        <begin position="207"/>
        <end position="231"/>
    </location>
</feature>
<dbReference type="InterPro" id="IPR043968">
    <property type="entry name" value="SGNH"/>
</dbReference>
<protein>
    <submittedName>
        <fullName evidence="4">Acyltransferase family protein</fullName>
        <ecNumber evidence="4">2.3.1.-</ecNumber>
    </submittedName>
</protein>
<sequence>MKNDRRTPRRTDIQALRAVAVMAVVLFHLWPNRLTGGYVGVDVFFVISGFLITSHLVRDAEADRFSVTQFWSRRLLRLLPASLVVLATTVVGVWVLAPLQHWEQWFREIAASGLYVQNWVLAGDAVDYLGAENLASPVQHFWSLSAEEQFYLVWPLLIALAVLIGRRRSRTHSPSPASWRPVAAGLLALVVVASLATSVVWTASDQAYAYFITPTRAWEFGAGALLAFLPVAGRSLGPVARGLLVWTGLALIVVSSITFTDATPFPGAWAAIPVLGTALVIWAQATDRFTTRLAGLTPVQFLGDVSYAVYLWHWPLIVLVPYAVGHDLRLLDKLAILTATVLLAWATRRWIEMPVLQYRQGLRPWATFLGTAVASSLVVGTAFVGLDSSGDRVRDELATANEVKGSECFGAHARPPQGEACTNTDLVGVAAPAPAVAAKDTPKPFSGSRNKCSGTARAEAEPTACERGDRGSDVRIALVGDSHAAHYSTAFVEAAKDNGWALDIYVKPGCPFSDVMRVQDEVLTAACIEWVDRTRQALVDGDYDLVVTSQLSGVDWALPADRAAVDEQRDAAVEAARDQTRSTTLEGYVEDGLISIWAGLADQGMSVAAINDVPDPDPKVVECLTAPGADPTADCRVPRADATRSFDPQPGAVERLGRPDVTLIDFTDVYCDDRECHPVIGGATVYRDKDHLTDTFAGTLSPYLAEAIAPLLRRAGA</sequence>
<feature type="transmembrane region" description="Helical" evidence="1">
    <location>
        <begin position="368"/>
        <end position="386"/>
    </location>
</feature>
<keyword evidence="4" id="KW-0808">Transferase</keyword>
<feature type="transmembrane region" description="Helical" evidence="1">
    <location>
        <begin position="177"/>
        <end position="201"/>
    </location>
</feature>
<feature type="domain" description="SGNH" evidence="3">
    <location>
        <begin position="452"/>
        <end position="705"/>
    </location>
</feature>
<keyword evidence="4" id="KW-0012">Acyltransferase</keyword>
<feature type="transmembrane region" description="Helical" evidence="1">
    <location>
        <begin position="305"/>
        <end position="324"/>
    </location>
</feature>
<reference evidence="5" key="1">
    <citation type="journal article" date="2019" name="Int. J. Syst. Evol. Microbiol.">
        <title>The Global Catalogue of Microorganisms (GCM) 10K type strain sequencing project: providing services to taxonomists for standard genome sequencing and annotation.</title>
        <authorList>
            <consortium name="The Broad Institute Genomics Platform"/>
            <consortium name="The Broad Institute Genome Sequencing Center for Infectious Disease"/>
            <person name="Wu L."/>
            <person name="Ma J."/>
        </authorList>
    </citation>
    <scope>NUCLEOTIDE SEQUENCE [LARGE SCALE GENOMIC DNA]</scope>
    <source>
        <strain evidence="5">CCM 7044</strain>
    </source>
</reference>
<dbReference type="Proteomes" id="UP001597479">
    <property type="component" value="Unassembled WGS sequence"/>
</dbReference>
<dbReference type="InterPro" id="IPR002656">
    <property type="entry name" value="Acyl_transf_3_dom"/>
</dbReference>
<keyword evidence="1" id="KW-0812">Transmembrane</keyword>
<evidence type="ECO:0000259" key="2">
    <source>
        <dbReference type="Pfam" id="PF01757"/>
    </source>
</evidence>